<dbReference type="EMBL" id="VXKC01000020">
    <property type="protein sequence ID" value="KAA8701432.1"/>
    <property type="molecule type" value="Genomic_DNA"/>
</dbReference>
<evidence type="ECO:0000313" key="2">
    <source>
        <dbReference type="EMBL" id="KAA8701432.1"/>
    </source>
</evidence>
<accession>A0A5M9Q2B8</accession>
<name>A0A5M9Q2B8_LACLH</name>
<gene>
    <name evidence="2" type="ORF">F4V48_08765</name>
</gene>
<comment type="caution">
    <text evidence="2">The sequence shown here is derived from an EMBL/GenBank/DDBJ whole genome shotgun (WGS) entry which is preliminary data.</text>
</comment>
<protein>
    <submittedName>
        <fullName evidence="2">Uncharacterized protein</fullName>
    </submittedName>
</protein>
<sequence length="278" mass="31693">MTVPVVFEGGILQNDELFSFLKEVENKVPDIVNSKDDKTFLINYKKEISATINEIDLSEKKQIDEMIQIFRDRNPRVWEARSELAGIVKKITQLNSDYDERRRKAGFEAVEFAVNQANVVYGLSGTRFVLTTGRFTSVDALTAKGDLKKSIQDKIDSAGLQAQANLEQERLLEAARIAERDKQQELAKKEQELKHREQVLEKRETGDTQALSQQLEEERIKNKALENQNANIANTGESKIEGIIERIETFEMKIEPNKNYSGKSVLNVLNKIKELLHG</sequence>
<dbReference type="AlphaFoldDB" id="A0A5M9Q2B8"/>
<reference evidence="2 3" key="1">
    <citation type="submission" date="2019-09" db="EMBL/GenBank/DDBJ databases">
        <title>Draft genome sequence of various Type strains from the CCUG.</title>
        <authorList>
            <person name="Pineiro-Iglesias B."/>
            <person name="Tunovic T."/>
            <person name="Unosson C."/>
            <person name="Inganas E."/>
            <person name="Ohlen M."/>
            <person name="Cardew S."/>
            <person name="Jensie-Markopoulos S."/>
            <person name="Salva-Serra F."/>
            <person name="Jaen-Luchoro D."/>
            <person name="Karlsson R."/>
            <person name="Svensson-Stadler L."/>
            <person name="Chun J."/>
            <person name="Moore E."/>
        </authorList>
    </citation>
    <scope>NUCLEOTIDE SEQUENCE [LARGE SCALE GENOMIC DNA]</scope>
    <source>
        <strain evidence="2 3">CCUG 32210T</strain>
    </source>
</reference>
<evidence type="ECO:0000256" key="1">
    <source>
        <dbReference type="SAM" id="Coils"/>
    </source>
</evidence>
<feature type="coiled-coil region" evidence="1">
    <location>
        <begin position="172"/>
        <end position="235"/>
    </location>
</feature>
<dbReference type="Proteomes" id="UP000325203">
    <property type="component" value="Unassembled WGS sequence"/>
</dbReference>
<dbReference type="RefSeq" id="WP_061778409.1">
    <property type="nucleotide sequence ID" value="NZ_JBHSBR010000003.1"/>
</dbReference>
<evidence type="ECO:0000313" key="3">
    <source>
        <dbReference type="Proteomes" id="UP000325203"/>
    </source>
</evidence>
<proteinExistence type="predicted"/>
<organism evidence="2 3">
    <name type="scientific">Lactococcus lactis subsp. hordniae</name>
    <dbReference type="NCBI Taxonomy" id="203404"/>
    <lineage>
        <taxon>Bacteria</taxon>
        <taxon>Bacillati</taxon>
        <taxon>Bacillota</taxon>
        <taxon>Bacilli</taxon>
        <taxon>Lactobacillales</taxon>
        <taxon>Streptococcaceae</taxon>
        <taxon>Lactococcus</taxon>
    </lineage>
</organism>
<keyword evidence="1" id="KW-0175">Coiled coil</keyword>